<evidence type="ECO:0000256" key="6">
    <source>
        <dbReference type="RuleBase" id="RU361206"/>
    </source>
</evidence>
<dbReference type="PANTHER" id="PTHR13019">
    <property type="entry name" value="GOLGI APPARATUS MEMBRANE PROTEIN TVP23"/>
    <property type="match status" value="1"/>
</dbReference>
<evidence type="ECO:0000313" key="8">
    <source>
        <dbReference type="EMBL" id="OHT10911.1"/>
    </source>
</evidence>
<organism evidence="8 9">
    <name type="scientific">Tritrichomonas foetus</name>
    <dbReference type="NCBI Taxonomy" id="1144522"/>
    <lineage>
        <taxon>Eukaryota</taxon>
        <taxon>Metamonada</taxon>
        <taxon>Parabasalia</taxon>
        <taxon>Tritrichomonadida</taxon>
        <taxon>Tritrichomonadidae</taxon>
        <taxon>Tritrichomonas</taxon>
    </lineage>
</organism>
<comment type="caution">
    <text evidence="8">The sequence shown here is derived from an EMBL/GenBank/DDBJ whole genome shotgun (WGS) entry which is preliminary data.</text>
</comment>
<evidence type="ECO:0000256" key="5">
    <source>
        <dbReference type="ARBA" id="ARBA00023136"/>
    </source>
</evidence>
<evidence type="ECO:0000313" key="9">
    <source>
        <dbReference type="Proteomes" id="UP000179807"/>
    </source>
</evidence>
<evidence type="ECO:0000256" key="2">
    <source>
        <dbReference type="ARBA" id="ARBA00005467"/>
    </source>
</evidence>
<evidence type="ECO:0000256" key="1">
    <source>
        <dbReference type="ARBA" id="ARBA00004141"/>
    </source>
</evidence>
<feature type="region of interest" description="Disordered" evidence="7">
    <location>
        <begin position="190"/>
        <end position="221"/>
    </location>
</feature>
<dbReference type="GO" id="GO:0016192">
    <property type="term" value="P:vesicle-mediated transport"/>
    <property type="evidence" value="ECO:0007669"/>
    <property type="project" value="TreeGrafter"/>
</dbReference>
<feature type="compositionally biased region" description="Acidic residues" evidence="7">
    <location>
        <begin position="205"/>
        <end position="215"/>
    </location>
</feature>
<evidence type="ECO:0000256" key="4">
    <source>
        <dbReference type="ARBA" id="ARBA00022989"/>
    </source>
</evidence>
<gene>
    <name evidence="8" type="ORF">TRFO_19584</name>
</gene>
<keyword evidence="3 6" id="KW-0812">Transmembrane</keyword>
<dbReference type="RefSeq" id="XP_068364047.1">
    <property type="nucleotide sequence ID" value="XM_068500879.1"/>
</dbReference>
<dbReference type="AlphaFoldDB" id="A0A1J4KHN5"/>
<proteinExistence type="inferred from homology"/>
<dbReference type="Proteomes" id="UP000179807">
    <property type="component" value="Unassembled WGS sequence"/>
</dbReference>
<dbReference type="EMBL" id="MLAK01000598">
    <property type="protein sequence ID" value="OHT10911.1"/>
    <property type="molecule type" value="Genomic_DNA"/>
</dbReference>
<accession>A0A1J4KHN5</accession>
<feature type="transmembrane region" description="Helical" evidence="6">
    <location>
        <begin position="51"/>
        <end position="68"/>
    </location>
</feature>
<feature type="compositionally biased region" description="Basic and acidic residues" evidence="7">
    <location>
        <begin position="10"/>
        <end position="21"/>
    </location>
</feature>
<feature type="transmembrane region" description="Helical" evidence="6">
    <location>
        <begin position="113"/>
        <end position="134"/>
    </location>
</feature>
<keyword evidence="9" id="KW-1185">Reference proteome</keyword>
<feature type="transmembrane region" description="Helical" evidence="6">
    <location>
        <begin position="140"/>
        <end position="158"/>
    </location>
</feature>
<dbReference type="GO" id="GO:0009306">
    <property type="term" value="P:protein secretion"/>
    <property type="evidence" value="ECO:0007669"/>
    <property type="project" value="TreeGrafter"/>
</dbReference>
<comment type="subcellular location">
    <subcellularLocation>
        <location evidence="1 6">Membrane</location>
        <topology evidence="1 6">Multi-pass membrane protein</topology>
    </subcellularLocation>
</comment>
<evidence type="ECO:0000256" key="7">
    <source>
        <dbReference type="SAM" id="MobiDB-lite"/>
    </source>
</evidence>
<protein>
    <recommendedName>
        <fullName evidence="6">Golgi apparatus membrane protein TVP23 homolog</fullName>
    </recommendedName>
</protein>
<sequence>MANQSQSSQDTDKLIKQDESKGTGSSIGLYLVTRFTPVILCFIFISIHFNFVFSAFILSILGLFDFLLTKNYFGIGLVGLKWYFSSSEAPKFPYIVFFSRPLPFVASTVDSNAFWLGLFVGSGSWIIAGAVGMFIGGTKWFILCIVLLVATLLNFWGFMKCHNLAKLKAEDAARNLLLDTTVTFQAANELAGGDSSSSSSPIEESNNEDEDDEESGNSKSG</sequence>
<comment type="similarity">
    <text evidence="2 6">Belongs to the TVP23 family.</text>
</comment>
<feature type="compositionally biased region" description="Low complexity" evidence="7">
    <location>
        <begin position="190"/>
        <end position="204"/>
    </location>
</feature>
<dbReference type="GO" id="GO:0000139">
    <property type="term" value="C:Golgi membrane"/>
    <property type="evidence" value="ECO:0007669"/>
    <property type="project" value="TreeGrafter"/>
</dbReference>
<dbReference type="InterPro" id="IPR008564">
    <property type="entry name" value="TVP23-like"/>
</dbReference>
<keyword evidence="4 6" id="KW-1133">Transmembrane helix</keyword>
<dbReference type="GeneID" id="94835583"/>
<dbReference type="Pfam" id="PF05832">
    <property type="entry name" value="DUF846"/>
    <property type="match status" value="1"/>
</dbReference>
<name>A0A1J4KHN5_9EUKA</name>
<dbReference type="PANTHER" id="PTHR13019:SF7">
    <property type="entry name" value="GOLGI APPARATUS MEMBRANE PROTEIN TVP23"/>
    <property type="match status" value="1"/>
</dbReference>
<keyword evidence="5 6" id="KW-0472">Membrane</keyword>
<dbReference type="VEuPathDB" id="TrichDB:TRFO_19584"/>
<dbReference type="OrthoDB" id="2151161at2759"/>
<evidence type="ECO:0000256" key="3">
    <source>
        <dbReference type="ARBA" id="ARBA00022692"/>
    </source>
</evidence>
<reference evidence="8" key="1">
    <citation type="submission" date="2016-10" db="EMBL/GenBank/DDBJ databases">
        <authorList>
            <person name="Benchimol M."/>
            <person name="Almeida L.G."/>
            <person name="Vasconcelos A.T."/>
            <person name="Perreira-Neves A."/>
            <person name="Rosa I.A."/>
            <person name="Tasca T."/>
            <person name="Bogo M.R."/>
            <person name="de Souza W."/>
        </authorList>
    </citation>
    <scope>NUCLEOTIDE SEQUENCE [LARGE SCALE GENOMIC DNA]</scope>
    <source>
        <strain evidence="8">K</strain>
    </source>
</reference>
<feature type="region of interest" description="Disordered" evidence="7">
    <location>
        <begin position="1"/>
        <end position="22"/>
    </location>
</feature>